<feature type="region of interest" description="Disordered" evidence="1">
    <location>
        <begin position="408"/>
        <end position="441"/>
    </location>
</feature>
<dbReference type="GO" id="GO:0010032">
    <property type="term" value="P:meiotic chromosome condensation"/>
    <property type="evidence" value="ECO:0007669"/>
    <property type="project" value="TreeGrafter"/>
</dbReference>
<dbReference type="GO" id="GO:0051306">
    <property type="term" value="P:mitotic sister chromatid separation"/>
    <property type="evidence" value="ECO:0007669"/>
    <property type="project" value="TreeGrafter"/>
</dbReference>
<dbReference type="InterPro" id="IPR031739">
    <property type="entry name" value="Ncaph2"/>
</dbReference>
<feature type="region of interest" description="Disordered" evidence="1">
    <location>
        <begin position="241"/>
        <end position="272"/>
    </location>
</feature>
<dbReference type="GO" id="GO:0005634">
    <property type="term" value="C:nucleus"/>
    <property type="evidence" value="ECO:0007669"/>
    <property type="project" value="TreeGrafter"/>
</dbReference>
<gene>
    <name evidence="3" type="primary">Dwil\GK13448</name>
    <name evidence="3" type="ORF">Dwil_GK13448</name>
</gene>
<name>B4NJ81_DROWI</name>
<dbReference type="PANTHER" id="PTHR14324">
    <property type="entry name" value="CONDENSIN-2 COMPLEX SUBUNIT H2"/>
    <property type="match status" value="1"/>
</dbReference>
<dbReference type="GO" id="GO:0003682">
    <property type="term" value="F:chromatin binding"/>
    <property type="evidence" value="ECO:0007669"/>
    <property type="project" value="TreeGrafter"/>
</dbReference>
<dbReference type="STRING" id="7260.B4NJ81"/>
<organism evidence="3 4">
    <name type="scientific">Drosophila willistoni</name>
    <name type="common">Fruit fly</name>
    <dbReference type="NCBI Taxonomy" id="7260"/>
    <lineage>
        <taxon>Eukaryota</taxon>
        <taxon>Metazoa</taxon>
        <taxon>Ecdysozoa</taxon>
        <taxon>Arthropoda</taxon>
        <taxon>Hexapoda</taxon>
        <taxon>Insecta</taxon>
        <taxon>Pterygota</taxon>
        <taxon>Neoptera</taxon>
        <taxon>Endopterygota</taxon>
        <taxon>Diptera</taxon>
        <taxon>Brachycera</taxon>
        <taxon>Muscomorpha</taxon>
        <taxon>Ephydroidea</taxon>
        <taxon>Drosophilidae</taxon>
        <taxon>Drosophila</taxon>
        <taxon>Sophophora</taxon>
    </lineage>
</organism>
<dbReference type="Pfam" id="PF16858">
    <property type="entry name" value="CNDH2_C"/>
    <property type="match status" value="1"/>
</dbReference>
<evidence type="ECO:0000259" key="2">
    <source>
        <dbReference type="Pfam" id="PF16858"/>
    </source>
</evidence>
<dbReference type="PANTHER" id="PTHR14324:SF3">
    <property type="entry name" value="CONDENSIN-2 COMPLEX SUBUNIT H2"/>
    <property type="match status" value="1"/>
</dbReference>
<dbReference type="Proteomes" id="UP000007798">
    <property type="component" value="Unassembled WGS sequence"/>
</dbReference>
<dbReference type="InParanoid" id="B4NJ81"/>
<dbReference type="AlphaFoldDB" id="B4NJ81"/>
<dbReference type="EMBL" id="CH964272">
    <property type="protein sequence ID" value="EDW83874.2"/>
    <property type="molecule type" value="Genomic_DNA"/>
</dbReference>
<accession>B4NJ81</accession>
<dbReference type="FunCoup" id="B4NJ81">
    <property type="interactions" value="204"/>
</dbReference>
<dbReference type="OrthoDB" id="10038475at2759"/>
<feature type="domain" description="Condensin-2 complex subunit H2 C-terminal" evidence="2">
    <location>
        <begin position="594"/>
        <end position="697"/>
    </location>
</feature>
<feature type="region of interest" description="Disordered" evidence="1">
    <location>
        <begin position="753"/>
        <end position="785"/>
    </location>
</feature>
<dbReference type="GO" id="GO:0000796">
    <property type="term" value="C:condensin complex"/>
    <property type="evidence" value="ECO:0007669"/>
    <property type="project" value="TreeGrafter"/>
</dbReference>
<sequence length="785" mass="87539">MLNVEPRKFKKMSEEKRFSTAGFVKCSRNRTIEYLYQDHTPPNLWRHAPIVDPQNPFEIDEKKHYKLFSYHVEHRYNTLLPDIPFERLNLIKEYVDSNQVNTSEMLNEHMTTKDYLDEYIALENQMLASRYGAKARTRTTNRLEKRLLEQYEDEGASQDKRPRLDIDETAAAAAAAADDGGIDEAEPMELDECGEELSKQISVDSGISIDASQLENSIFNASQTDAPPFSSTLANNESSILDGSQIDLPSRDLSTSDADVSEEKQVSHSEGQLDSGIGMEEISDLHSFSRICATDLEDQRIGSLSPKVMVRDILPGVPNKDTMSVHLDAEMLALSGVDDSEVPPKVIEEGNTAAVEPEPQPACKENPKLCLDVCYEIKLNILNIPQKRLRGTCLFKLPKTFDLFKQSRLPSRREGETKSGKVKKISLQANTGESPTPEDEVVSKTPLSLEFDQDQNFLGFRRLTYDSGFDFEEIRAESAVEEKPPALLMETLETEANKTIDESIAIVDETCEADISVQLPPACEELPNGQLNETTASASEDIPPLPSEVEEEEEEALPETIADNNNDEDAARLADDISKNPDMIDLNDPIEVDNSEAIQEWHRRLAPALEAAHARQNFDIQALGTEILNVCQAENGEASMAKVMEDKDPTTLCRYMLASLLLTNHGNVSLDFGQRNKSKPMELDKFNMKLLSTHRQKLHPEDDVGNVQLVKAKTIDKRNCSKLPPASVRAKRKSTELPVPVICAKTVRLIQPIPKSSQSPEDTDSGISSLPSSQMSTSTFRSSQL</sequence>
<evidence type="ECO:0000313" key="4">
    <source>
        <dbReference type="Proteomes" id="UP000007798"/>
    </source>
</evidence>
<dbReference type="eggNOG" id="KOG2359">
    <property type="taxonomic scope" value="Eukaryota"/>
</dbReference>
<evidence type="ECO:0000256" key="1">
    <source>
        <dbReference type="SAM" id="MobiDB-lite"/>
    </source>
</evidence>
<dbReference type="InterPro" id="IPR031737">
    <property type="entry name" value="CNDH2_C"/>
</dbReference>
<proteinExistence type="predicted"/>
<feature type="compositionally biased region" description="Low complexity" evidence="1">
    <location>
        <begin position="768"/>
        <end position="785"/>
    </location>
</feature>
<keyword evidence="4" id="KW-1185">Reference proteome</keyword>
<protein>
    <recommendedName>
        <fullName evidence="2">Condensin-2 complex subunit H2 C-terminal domain-containing protein</fullName>
    </recommendedName>
</protein>
<dbReference type="HOGENOM" id="CLU_016792_0_0_1"/>
<reference evidence="3 4" key="1">
    <citation type="journal article" date="2007" name="Nature">
        <title>Evolution of genes and genomes on the Drosophila phylogeny.</title>
        <authorList>
            <consortium name="Drosophila 12 Genomes Consortium"/>
            <person name="Clark A.G."/>
            <person name="Eisen M.B."/>
            <person name="Smith D.R."/>
            <person name="Bergman C.M."/>
            <person name="Oliver B."/>
            <person name="Markow T.A."/>
            <person name="Kaufman T.C."/>
            <person name="Kellis M."/>
            <person name="Gelbart W."/>
            <person name="Iyer V.N."/>
            <person name="Pollard D.A."/>
            <person name="Sackton T.B."/>
            <person name="Larracuente A.M."/>
            <person name="Singh N.D."/>
            <person name="Abad J.P."/>
            <person name="Abt D.N."/>
            <person name="Adryan B."/>
            <person name="Aguade M."/>
            <person name="Akashi H."/>
            <person name="Anderson W.W."/>
            <person name="Aquadro C.F."/>
            <person name="Ardell D.H."/>
            <person name="Arguello R."/>
            <person name="Artieri C.G."/>
            <person name="Barbash D.A."/>
            <person name="Barker D."/>
            <person name="Barsanti P."/>
            <person name="Batterham P."/>
            <person name="Batzoglou S."/>
            <person name="Begun D."/>
            <person name="Bhutkar A."/>
            <person name="Blanco E."/>
            <person name="Bosak S.A."/>
            <person name="Bradley R.K."/>
            <person name="Brand A.D."/>
            <person name="Brent M.R."/>
            <person name="Brooks A.N."/>
            <person name="Brown R.H."/>
            <person name="Butlin R.K."/>
            <person name="Caggese C."/>
            <person name="Calvi B.R."/>
            <person name="Bernardo de Carvalho A."/>
            <person name="Caspi A."/>
            <person name="Castrezana S."/>
            <person name="Celniker S.E."/>
            <person name="Chang J.L."/>
            <person name="Chapple C."/>
            <person name="Chatterji S."/>
            <person name="Chinwalla A."/>
            <person name="Civetta A."/>
            <person name="Clifton S.W."/>
            <person name="Comeron J.M."/>
            <person name="Costello J.C."/>
            <person name="Coyne J.A."/>
            <person name="Daub J."/>
            <person name="David R.G."/>
            <person name="Delcher A.L."/>
            <person name="Delehaunty K."/>
            <person name="Do C.B."/>
            <person name="Ebling H."/>
            <person name="Edwards K."/>
            <person name="Eickbush T."/>
            <person name="Evans J.D."/>
            <person name="Filipski A."/>
            <person name="Findeiss S."/>
            <person name="Freyhult E."/>
            <person name="Fulton L."/>
            <person name="Fulton R."/>
            <person name="Garcia A.C."/>
            <person name="Gardiner A."/>
            <person name="Garfield D.A."/>
            <person name="Garvin B.E."/>
            <person name="Gibson G."/>
            <person name="Gilbert D."/>
            <person name="Gnerre S."/>
            <person name="Godfrey J."/>
            <person name="Good R."/>
            <person name="Gotea V."/>
            <person name="Gravely B."/>
            <person name="Greenberg A.J."/>
            <person name="Griffiths-Jones S."/>
            <person name="Gross S."/>
            <person name="Guigo R."/>
            <person name="Gustafson E.A."/>
            <person name="Haerty W."/>
            <person name="Hahn M.W."/>
            <person name="Halligan D.L."/>
            <person name="Halpern A.L."/>
            <person name="Halter G.M."/>
            <person name="Han M.V."/>
            <person name="Heger A."/>
            <person name="Hillier L."/>
            <person name="Hinrichs A.S."/>
            <person name="Holmes I."/>
            <person name="Hoskins R.A."/>
            <person name="Hubisz M.J."/>
            <person name="Hultmark D."/>
            <person name="Huntley M.A."/>
            <person name="Jaffe D.B."/>
            <person name="Jagadeeshan S."/>
            <person name="Jeck W.R."/>
            <person name="Johnson J."/>
            <person name="Jones C.D."/>
            <person name="Jordan W.C."/>
            <person name="Karpen G.H."/>
            <person name="Kataoka E."/>
            <person name="Keightley P.D."/>
            <person name="Kheradpour P."/>
            <person name="Kirkness E.F."/>
            <person name="Koerich L.B."/>
            <person name="Kristiansen K."/>
            <person name="Kudrna D."/>
            <person name="Kulathinal R.J."/>
            <person name="Kumar S."/>
            <person name="Kwok R."/>
            <person name="Lander E."/>
            <person name="Langley C.H."/>
            <person name="Lapoint R."/>
            <person name="Lazzaro B.P."/>
            <person name="Lee S.J."/>
            <person name="Levesque L."/>
            <person name="Li R."/>
            <person name="Lin C.F."/>
            <person name="Lin M.F."/>
            <person name="Lindblad-Toh K."/>
            <person name="Llopart A."/>
            <person name="Long M."/>
            <person name="Low L."/>
            <person name="Lozovsky E."/>
            <person name="Lu J."/>
            <person name="Luo M."/>
            <person name="Machado C.A."/>
            <person name="Makalowski W."/>
            <person name="Marzo M."/>
            <person name="Matsuda M."/>
            <person name="Matzkin L."/>
            <person name="McAllister B."/>
            <person name="McBride C.S."/>
            <person name="McKernan B."/>
            <person name="McKernan K."/>
            <person name="Mendez-Lago M."/>
            <person name="Minx P."/>
            <person name="Mollenhauer M.U."/>
            <person name="Montooth K."/>
            <person name="Mount S.M."/>
            <person name="Mu X."/>
            <person name="Myers E."/>
            <person name="Negre B."/>
            <person name="Newfeld S."/>
            <person name="Nielsen R."/>
            <person name="Noor M.A."/>
            <person name="O'Grady P."/>
            <person name="Pachter L."/>
            <person name="Papaceit M."/>
            <person name="Parisi M.J."/>
            <person name="Parisi M."/>
            <person name="Parts L."/>
            <person name="Pedersen J.S."/>
            <person name="Pesole G."/>
            <person name="Phillippy A.M."/>
            <person name="Ponting C.P."/>
            <person name="Pop M."/>
            <person name="Porcelli D."/>
            <person name="Powell J.R."/>
            <person name="Prohaska S."/>
            <person name="Pruitt K."/>
            <person name="Puig M."/>
            <person name="Quesneville H."/>
            <person name="Ram K.R."/>
            <person name="Rand D."/>
            <person name="Rasmussen M.D."/>
            <person name="Reed L.K."/>
            <person name="Reenan R."/>
            <person name="Reily A."/>
            <person name="Remington K.A."/>
            <person name="Rieger T.T."/>
            <person name="Ritchie M.G."/>
            <person name="Robin C."/>
            <person name="Rogers Y.H."/>
            <person name="Rohde C."/>
            <person name="Rozas J."/>
            <person name="Rubenfield M.J."/>
            <person name="Ruiz A."/>
            <person name="Russo S."/>
            <person name="Salzberg S.L."/>
            <person name="Sanchez-Gracia A."/>
            <person name="Saranga D.J."/>
            <person name="Sato H."/>
            <person name="Schaeffer S.W."/>
            <person name="Schatz M.C."/>
            <person name="Schlenke T."/>
            <person name="Schwartz R."/>
            <person name="Segarra C."/>
            <person name="Singh R.S."/>
            <person name="Sirot L."/>
            <person name="Sirota M."/>
            <person name="Sisneros N.B."/>
            <person name="Smith C.D."/>
            <person name="Smith T.F."/>
            <person name="Spieth J."/>
            <person name="Stage D.E."/>
            <person name="Stark A."/>
            <person name="Stephan W."/>
            <person name="Strausberg R.L."/>
            <person name="Strempel S."/>
            <person name="Sturgill D."/>
            <person name="Sutton G."/>
            <person name="Sutton G.G."/>
            <person name="Tao W."/>
            <person name="Teichmann S."/>
            <person name="Tobari Y.N."/>
            <person name="Tomimura Y."/>
            <person name="Tsolas J.M."/>
            <person name="Valente V.L."/>
            <person name="Venter E."/>
            <person name="Venter J.C."/>
            <person name="Vicario S."/>
            <person name="Vieira F.G."/>
            <person name="Vilella A.J."/>
            <person name="Villasante A."/>
            <person name="Walenz B."/>
            <person name="Wang J."/>
            <person name="Wasserman M."/>
            <person name="Watts T."/>
            <person name="Wilson D."/>
            <person name="Wilson R.K."/>
            <person name="Wing R.A."/>
            <person name="Wolfner M.F."/>
            <person name="Wong A."/>
            <person name="Wong G.K."/>
            <person name="Wu C.I."/>
            <person name="Wu G."/>
            <person name="Yamamoto D."/>
            <person name="Yang H.P."/>
            <person name="Yang S.P."/>
            <person name="Yorke J.A."/>
            <person name="Yoshida K."/>
            <person name="Zdobnov E."/>
            <person name="Zhang P."/>
            <person name="Zhang Y."/>
            <person name="Zimin A.V."/>
            <person name="Baldwin J."/>
            <person name="Abdouelleil A."/>
            <person name="Abdulkadir J."/>
            <person name="Abebe A."/>
            <person name="Abera B."/>
            <person name="Abreu J."/>
            <person name="Acer S.C."/>
            <person name="Aftuck L."/>
            <person name="Alexander A."/>
            <person name="An P."/>
            <person name="Anderson E."/>
            <person name="Anderson S."/>
            <person name="Arachi H."/>
            <person name="Azer M."/>
            <person name="Bachantsang P."/>
            <person name="Barry A."/>
            <person name="Bayul T."/>
            <person name="Berlin A."/>
            <person name="Bessette D."/>
            <person name="Bloom T."/>
            <person name="Blye J."/>
            <person name="Boguslavskiy L."/>
            <person name="Bonnet C."/>
            <person name="Boukhgalter B."/>
            <person name="Bourzgui I."/>
            <person name="Brown A."/>
            <person name="Cahill P."/>
            <person name="Channer S."/>
            <person name="Cheshatsang Y."/>
            <person name="Chuda L."/>
            <person name="Citroen M."/>
            <person name="Collymore A."/>
            <person name="Cooke P."/>
            <person name="Costello M."/>
            <person name="D'Aco K."/>
            <person name="Daza R."/>
            <person name="De Haan G."/>
            <person name="DeGray S."/>
            <person name="DeMaso C."/>
            <person name="Dhargay N."/>
            <person name="Dooley K."/>
            <person name="Dooley E."/>
            <person name="Doricent M."/>
            <person name="Dorje P."/>
            <person name="Dorjee K."/>
            <person name="Dupes A."/>
            <person name="Elong R."/>
            <person name="Falk J."/>
            <person name="Farina A."/>
            <person name="Faro S."/>
            <person name="Ferguson D."/>
            <person name="Fisher S."/>
            <person name="Foley C.D."/>
            <person name="Franke A."/>
            <person name="Friedrich D."/>
            <person name="Gadbois L."/>
            <person name="Gearin G."/>
            <person name="Gearin C.R."/>
            <person name="Giannoukos G."/>
            <person name="Goode T."/>
            <person name="Graham J."/>
            <person name="Grandbois E."/>
            <person name="Grewal S."/>
            <person name="Gyaltsen K."/>
            <person name="Hafez N."/>
            <person name="Hagos B."/>
            <person name="Hall J."/>
            <person name="Henson C."/>
            <person name="Hollinger A."/>
            <person name="Honan T."/>
            <person name="Huard M.D."/>
            <person name="Hughes L."/>
            <person name="Hurhula B."/>
            <person name="Husby M.E."/>
            <person name="Kamat A."/>
            <person name="Kanga B."/>
            <person name="Kashin S."/>
            <person name="Khazanovich D."/>
            <person name="Kisner P."/>
            <person name="Lance K."/>
            <person name="Lara M."/>
            <person name="Lee W."/>
            <person name="Lennon N."/>
            <person name="Letendre F."/>
            <person name="LeVine R."/>
            <person name="Lipovsky A."/>
            <person name="Liu X."/>
            <person name="Liu J."/>
            <person name="Liu S."/>
            <person name="Lokyitsang T."/>
            <person name="Lokyitsang Y."/>
            <person name="Lubonja R."/>
            <person name="Lui A."/>
            <person name="MacDonald P."/>
            <person name="Magnisalis V."/>
            <person name="Maru K."/>
            <person name="Matthews C."/>
            <person name="McCusker W."/>
            <person name="McDonough S."/>
            <person name="Mehta T."/>
            <person name="Meldrim J."/>
            <person name="Meneus L."/>
            <person name="Mihai O."/>
            <person name="Mihalev A."/>
            <person name="Mihova T."/>
            <person name="Mittelman R."/>
            <person name="Mlenga V."/>
            <person name="Montmayeur A."/>
            <person name="Mulrain L."/>
            <person name="Navidi A."/>
            <person name="Naylor J."/>
            <person name="Negash T."/>
            <person name="Nguyen T."/>
            <person name="Nguyen N."/>
            <person name="Nicol R."/>
            <person name="Norbu C."/>
            <person name="Norbu N."/>
            <person name="Novod N."/>
            <person name="O'Neill B."/>
            <person name="Osman S."/>
            <person name="Markiewicz E."/>
            <person name="Oyono O.L."/>
            <person name="Patti C."/>
            <person name="Phunkhang P."/>
            <person name="Pierre F."/>
            <person name="Priest M."/>
            <person name="Raghuraman S."/>
            <person name="Rege F."/>
            <person name="Reyes R."/>
            <person name="Rise C."/>
            <person name="Rogov P."/>
            <person name="Ross K."/>
            <person name="Ryan E."/>
            <person name="Settipalli S."/>
            <person name="Shea T."/>
            <person name="Sherpa N."/>
            <person name="Shi L."/>
            <person name="Shih D."/>
            <person name="Sparrow T."/>
            <person name="Spaulding J."/>
            <person name="Stalker J."/>
            <person name="Stange-Thomann N."/>
            <person name="Stavropoulos S."/>
            <person name="Stone C."/>
            <person name="Strader C."/>
            <person name="Tesfaye S."/>
            <person name="Thomson T."/>
            <person name="Thoulutsang Y."/>
            <person name="Thoulutsang D."/>
            <person name="Topham K."/>
            <person name="Topping I."/>
            <person name="Tsamla T."/>
            <person name="Vassiliev H."/>
            <person name="Vo A."/>
            <person name="Wangchuk T."/>
            <person name="Wangdi T."/>
            <person name="Weiand M."/>
            <person name="Wilkinson J."/>
            <person name="Wilson A."/>
            <person name="Yadav S."/>
            <person name="Young G."/>
            <person name="Yu Q."/>
            <person name="Zembek L."/>
            <person name="Zhong D."/>
            <person name="Zimmer A."/>
            <person name="Zwirko Z."/>
            <person name="Jaffe D.B."/>
            <person name="Alvarez P."/>
            <person name="Brockman W."/>
            <person name="Butler J."/>
            <person name="Chin C."/>
            <person name="Gnerre S."/>
            <person name="Grabherr M."/>
            <person name="Kleber M."/>
            <person name="Mauceli E."/>
            <person name="MacCallum I."/>
        </authorList>
    </citation>
    <scope>NUCLEOTIDE SEQUENCE [LARGE SCALE GENOMIC DNA]</scope>
    <source>
        <strain evidence="4">Tucson 14030-0811.24</strain>
    </source>
</reference>
<evidence type="ECO:0000313" key="3">
    <source>
        <dbReference type="EMBL" id="EDW83874.2"/>
    </source>
</evidence>